<protein>
    <submittedName>
        <fullName evidence="2">Uncharacterized protein</fullName>
    </submittedName>
</protein>
<comment type="caution">
    <text evidence="2">The sequence shown here is derived from an EMBL/GenBank/DDBJ whole genome shotgun (WGS) entry which is preliminary data.</text>
</comment>
<sequence>MLVRERFWLHLPCLWTSMRKKDYLRYIEELRRHPELSPLRSRQASVSDSPRSQLIICLLVITLRVMIFLEFGNRHCRLDIPSSPYDHSGRHEIAETLNSNNPEEYFADFPSLNLTTRGNPTRHSGFTFLTHVAYNSLQPNPLFYPYGNQTTLPSPTDPELAPDNHHLYFPEDQSSGPDRRASSPLDRSET</sequence>
<dbReference type="EMBL" id="JASCZI010181540">
    <property type="protein sequence ID" value="MED6184383.1"/>
    <property type="molecule type" value="Genomic_DNA"/>
</dbReference>
<evidence type="ECO:0000313" key="2">
    <source>
        <dbReference type="EMBL" id="MED6184383.1"/>
    </source>
</evidence>
<evidence type="ECO:0000256" key="1">
    <source>
        <dbReference type="SAM" id="MobiDB-lite"/>
    </source>
</evidence>
<gene>
    <name evidence="2" type="ORF">PIB30_046989</name>
</gene>
<reference evidence="2 3" key="1">
    <citation type="journal article" date="2023" name="Plants (Basel)">
        <title>Bridging the Gap: Combining Genomics and Transcriptomics Approaches to Understand Stylosanthes scabra, an Orphan Legume from the Brazilian Caatinga.</title>
        <authorList>
            <person name="Ferreira-Neto J.R.C."/>
            <person name="da Silva M.D."/>
            <person name="Binneck E."/>
            <person name="de Melo N.F."/>
            <person name="da Silva R.H."/>
            <person name="de Melo A.L.T.M."/>
            <person name="Pandolfi V."/>
            <person name="Bustamante F.O."/>
            <person name="Brasileiro-Vidal A.C."/>
            <person name="Benko-Iseppon A.M."/>
        </authorList>
    </citation>
    <scope>NUCLEOTIDE SEQUENCE [LARGE SCALE GENOMIC DNA]</scope>
    <source>
        <tissue evidence="2">Leaves</tissue>
    </source>
</reference>
<accession>A0ABU6WK10</accession>
<proteinExistence type="predicted"/>
<dbReference type="Proteomes" id="UP001341840">
    <property type="component" value="Unassembled WGS sequence"/>
</dbReference>
<feature type="region of interest" description="Disordered" evidence="1">
    <location>
        <begin position="146"/>
        <end position="190"/>
    </location>
</feature>
<evidence type="ECO:0000313" key="3">
    <source>
        <dbReference type="Proteomes" id="UP001341840"/>
    </source>
</evidence>
<organism evidence="2 3">
    <name type="scientific">Stylosanthes scabra</name>
    <dbReference type="NCBI Taxonomy" id="79078"/>
    <lineage>
        <taxon>Eukaryota</taxon>
        <taxon>Viridiplantae</taxon>
        <taxon>Streptophyta</taxon>
        <taxon>Embryophyta</taxon>
        <taxon>Tracheophyta</taxon>
        <taxon>Spermatophyta</taxon>
        <taxon>Magnoliopsida</taxon>
        <taxon>eudicotyledons</taxon>
        <taxon>Gunneridae</taxon>
        <taxon>Pentapetalae</taxon>
        <taxon>rosids</taxon>
        <taxon>fabids</taxon>
        <taxon>Fabales</taxon>
        <taxon>Fabaceae</taxon>
        <taxon>Papilionoideae</taxon>
        <taxon>50 kb inversion clade</taxon>
        <taxon>dalbergioids sensu lato</taxon>
        <taxon>Dalbergieae</taxon>
        <taxon>Pterocarpus clade</taxon>
        <taxon>Stylosanthes</taxon>
    </lineage>
</organism>
<name>A0ABU6WK10_9FABA</name>
<keyword evidence="3" id="KW-1185">Reference proteome</keyword>
<feature type="compositionally biased region" description="Basic and acidic residues" evidence="1">
    <location>
        <begin position="177"/>
        <end position="190"/>
    </location>
</feature>